<protein>
    <submittedName>
        <fullName evidence="1">Uncharacterized protein</fullName>
    </submittedName>
</protein>
<accession>A0A840IL63</accession>
<dbReference type="Proteomes" id="UP000581769">
    <property type="component" value="Unassembled WGS sequence"/>
</dbReference>
<gene>
    <name evidence="1" type="ORF">BJY18_000215</name>
</gene>
<keyword evidence="2" id="KW-1185">Reference proteome</keyword>
<dbReference type="EMBL" id="JACHMG010000001">
    <property type="protein sequence ID" value="MBB4682730.1"/>
    <property type="molecule type" value="Genomic_DNA"/>
</dbReference>
<dbReference type="AlphaFoldDB" id="A0A840IL63"/>
<evidence type="ECO:0000313" key="2">
    <source>
        <dbReference type="Proteomes" id="UP000581769"/>
    </source>
</evidence>
<sequence>MAHCSYCCLPVALTKTRRLPKHYSDSIEFLGWAQVECKGSGTARYDSSVRACRRRRSRQACPHPHCGRKLTLKKNGKFPVHDNLSGKECRVSEDNRT</sequence>
<organism evidence="1 2">
    <name type="scientific">Amycolatopsis jiangsuensis</name>
    <dbReference type="NCBI Taxonomy" id="1181879"/>
    <lineage>
        <taxon>Bacteria</taxon>
        <taxon>Bacillati</taxon>
        <taxon>Actinomycetota</taxon>
        <taxon>Actinomycetes</taxon>
        <taxon>Pseudonocardiales</taxon>
        <taxon>Pseudonocardiaceae</taxon>
        <taxon>Amycolatopsis</taxon>
    </lineage>
</organism>
<proteinExistence type="predicted"/>
<reference evidence="1 2" key="1">
    <citation type="submission" date="2020-08" db="EMBL/GenBank/DDBJ databases">
        <title>Sequencing the genomes of 1000 actinobacteria strains.</title>
        <authorList>
            <person name="Klenk H.-P."/>
        </authorList>
    </citation>
    <scope>NUCLEOTIDE SEQUENCE [LARGE SCALE GENOMIC DNA]</scope>
    <source>
        <strain evidence="1 2">DSM 45859</strain>
    </source>
</reference>
<name>A0A840IL63_9PSEU</name>
<comment type="caution">
    <text evidence="1">The sequence shown here is derived from an EMBL/GenBank/DDBJ whole genome shotgun (WGS) entry which is preliminary data.</text>
</comment>
<evidence type="ECO:0000313" key="1">
    <source>
        <dbReference type="EMBL" id="MBB4682730.1"/>
    </source>
</evidence>